<dbReference type="GO" id="GO:0004029">
    <property type="term" value="F:aldehyde dehydrogenase (NAD+) activity"/>
    <property type="evidence" value="ECO:0007669"/>
    <property type="project" value="TreeGrafter"/>
</dbReference>
<sequence length="330" mass="36260">MKILITGATGYVGNNLAHTLANRGNKVHAIVRSDSAKRVLQHPNITLFKGDILDKDSLVVAMKGCQQVYHTAAKVGLSIKNYPDFHNTNVEGTRNVIHAILQTGIEKTVFTSTCGVIGPSLNNPLNEENSQTTTLTNAYDVTKKLSEDIIFQHVAEGMNAVIVSPSKIYGPGNISHSLTANAVINMFLKKKITLIPSPGTYQVSFAFIDDIINGHLLAMEKGKSGEKYILGGVNISYQEFFNQIRAISSCNGHIIHLSKNIFKALALLQLLNYKIIGNPPLFTAKSIDYIFNNYVFSSDKAIQELGYKITPLGEALNQTIHFLKNQSHVY</sequence>
<dbReference type="Pfam" id="PF01370">
    <property type="entry name" value="Epimerase"/>
    <property type="match status" value="1"/>
</dbReference>
<dbReference type="GO" id="GO:0005737">
    <property type="term" value="C:cytoplasm"/>
    <property type="evidence" value="ECO:0007669"/>
    <property type="project" value="TreeGrafter"/>
</dbReference>
<dbReference type="AlphaFoldDB" id="A0A553BFI8"/>
<dbReference type="PANTHER" id="PTHR48079:SF6">
    <property type="entry name" value="NAD(P)-BINDING DOMAIN-CONTAINING PROTEIN-RELATED"/>
    <property type="match status" value="1"/>
</dbReference>
<reference evidence="4 5" key="1">
    <citation type="submission" date="2019-07" db="EMBL/GenBank/DDBJ databases">
        <title>Novel species of Flavobacterium.</title>
        <authorList>
            <person name="Liu Q."/>
            <person name="Xin Y.-H."/>
        </authorList>
    </citation>
    <scope>NUCLEOTIDE SEQUENCE [LARGE SCALE GENOMIC DNA]</scope>
    <source>
        <strain evidence="2 4">GSP39</strain>
        <strain evidence="3 5">GSR22</strain>
    </source>
</reference>
<dbReference type="InterPro" id="IPR036291">
    <property type="entry name" value="NAD(P)-bd_dom_sf"/>
</dbReference>
<dbReference type="PANTHER" id="PTHR48079">
    <property type="entry name" value="PROTEIN YEEZ"/>
    <property type="match status" value="1"/>
</dbReference>
<dbReference type="EMBL" id="VJZN01000017">
    <property type="protein sequence ID" value="TRX05348.1"/>
    <property type="molecule type" value="Genomic_DNA"/>
</dbReference>
<dbReference type="Proteomes" id="UP000318528">
    <property type="component" value="Unassembled WGS sequence"/>
</dbReference>
<dbReference type="Gene3D" id="3.40.50.720">
    <property type="entry name" value="NAD(P)-binding Rossmann-like Domain"/>
    <property type="match status" value="1"/>
</dbReference>
<dbReference type="Proteomes" id="UP000318669">
    <property type="component" value="Unassembled WGS sequence"/>
</dbReference>
<dbReference type="EMBL" id="VJZL01000028">
    <property type="protein sequence ID" value="TRX07017.1"/>
    <property type="molecule type" value="Genomic_DNA"/>
</dbReference>
<dbReference type="InterPro" id="IPR051783">
    <property type="entry name" value="NAD(P)-dependent_oxidoreduct"/>
</dbReference>
<dbReference type="InterPro" id="IPR001509">
    <property type="entry name" value="Epimerase_deHydtase"/>
</dbReference>
<accession>A0A553BFI8</accession>
<dbReference type="OrthoDB" id="9803111at2"/>
<organism evidence="3 5">
    <name type="scientific">Flavobacterium gawalongense</name>
    <dbReference type="NCBI Taxonomy" id="2594432"/>
    <lineage>
        <taxon>Bacteria</taxon>
        <taxon>Pseudomonadati</taxon>
        <taxon>Bacteroidota</taxon>
        <taxon>Flavobacteriia</taxon>
        <taxon>Flavobacteriales</taxon>
        <taxon>Flavobacteriaceae</taxon>
        <taxon>Flavobacterium</taxon>
    </lineage>
</organism>
<protein>
    <submittedName>
        <fullName evidence="3">NAD-dependent epimerase/dehydratase family protein</fullName>
    </submittedName>
</protein>
<evidence type="ECO:0000313" key="4">
    <source>
        <dbReference type="Proteomes" id="UP000318528"/>
    </source>
</evidence>
<dbReference type="RefSeq" id="WP_143388847.1">
    <property type="nucleotide sequence ID" value="NZ_VJZL01000028.1"/>
</dbReference>
<feature type="domain" description="NAD-dependent epimerase/dehydratase" evidence="1">
    <location>
        <begin position="3"/>
        <end position="231"/>
    </location>
</feature>
<gene>
    <name evidence="3" type="ORF">FNW11_13410</name>
    <name evidence="2" type="ORF">FNW12_10815</name>
</gene>
<proteinExistence type="predicted"/>
<evidence type="ECO:0000259" key="1">
    <source>
        <dbReference type="Pfam" id="PF01370"/>
    </source>
</evidence>
<evidence type="ECO:0000313" key="5">
    <source>
        <dbReference type="Proteomes" id="UP000318669"/>
    </source>
</evidence>
<evidence type="ECO:0000313" key="3">
    <source>
        <dbReference type="EMBL" id="TRX07017.1"/>
    </source>
</evidence>
<comment type="caution">
    <text evidence="3">The sequence shown here is derived from an EMBL/GenBank/DDBJ whole genome shotgun (WGS) entry which is preliminary data.</text>
</comment>
<name>A0A553BFI8_9FLAO</name>
<keyword evidence="4" id="KW-1185">Reference proteome</keyword>
<dbReference type="SUPFAM" id="SSF51735">
    <property type="entry name" value="NAD(P)-binding Rossmann-fold domains"/>
    <property type="match status" value="1"/>
</dbReference>
<evidence type="ECO:0000313" key="2">
    <source>
        <dbReference type="EMBL" id="TRX05348.1"/>
    </source>
</evidence>